<protein>
    <submittedName>
        <fullName evidence="6">SHS2 domain-containing protein</fullName>
    </submittedName>
</protein>
<evidence type="ECO:0000313" key="7">
    <source>
        <dbReference type="Proteomes" id="UP000199226"/>
    </source>
</evidence>
<dbReference type="EMBL" id="FNHH01000002">
    <property type="protein sequence ID" value="SDL74431.1"/>
    <property type="molecule type" value="Genomic_DNA"/>
</dbReference>
<dbReference type="InterPro" id="IPR036820">
    <property type="entry name" value="Archease_dom_sf"/>
</dbReference>
<evidence type="ECO:0000256" key="2">
    <source>
        <dbReference type="ARBA" id="ARBA00022694"/>
    </source>
</evidence>
<evidence type="ECO:0000256" key="4">
    <source>
        <dbReference type="ARBA" id="ARBA00022837"/>
    </source>
</evidence>
<evidence type="ECO:0000313" key="6">
    <source>
        <dbReference type="EMBL" id="SDL74431.1"/>
    </source>
</evidence>
<comment type="similarity">
    <text evidence="1">Belongs to the archease family.</text>
</comment>
<dbReference type="InterPro" id="IPR023572">
    <property type="entry name" value="Archease_dom"/>
</dbReference>
<dbReference type="GO" id="GO:0008033">
    <property type="term" value="P:tRNA processing"/>
    <property type="evidence" value="ECO:0007669"/>
    <property type="project" value="UniProtKB-KW"/>
</dbReference>
<reference evidence="7" key="1">
    <citation type="submission" date="2016-10" db="EMBL/GenBank/DDBJ databases">
        <authorList>
            <person name="Varghese N."/>
            <person name="Submissions S."/>
        </authorList>
    </citation>
    <scope>NUCLEOTIDE SEQUENCE [LARGE SCALE GENOMIC DNA]</scope>
    <source>
        <strain evidence="7">DSM 24536</strain>
    </source>
</reference>
<dbReference type="SUPFAM" id="SSF69819">
    <property type="entry name" value="MTH1598-like"/>
    <property type="match status" value="1"/>
</dbReference>
<dbReference type="AlphaFoldDB" id="A0A1G9MK99"/>
<evidence type="ECO:0000256" key="1">
    <source>
        <dbReference type="ARBA" id="ARBA00007963"/>
    </source>
</evidence>
<dbReference type="PANTHER" id="PTHR12682">
    <property type="entry name" value="ARCHEASE"/>
    <property type="match status" value="1"/>
</dbReference>
<dbReference type="GO" id="GO:0046872">
    <property type="term" value="F:metal ion binding"/>
    <property type="evidence" value="ECO:0007669"/>
    <property type="project" value="UniProtKB-KW"/>
</dbReference>
<proteinExistence type="inferred from homology"/>
<feature type="domain" description="Archease" evidence="5">
    <location>
        <begin position="8"/>
        <end position="138"/>
    </location>
</feature>
<gene>
    <name evidence="6" type="ORF">SAMN05421813_1025</name>
</gene>
<evidence type="ECO:0000259" key="5">
    <source>
        <dbReference type="Pfam" id="PF01951"/>
    </source>
</evidence>
<dbReference type="STRING" id="990371.SAMN05421813_1025"/>
<dbReference type="InterPro" id="IPR002804">
    <property type="entry name" value="Archease"/>
</dbReference>
<dbReference type="Gene3D" id="3.55.10.10">
    <property type="entry name" value="Archease domain"/>
    <property type="match status" value="1"/>
</dbReference>
<sequence>MKTITHESHTADVQILVKADTMEELFEGALDGMNRILKADIPEVNITKNEKFEIEVGAPDQTCLLIDFLSDILTESHEKRRIYSGLKILDLKTSYIKACIYGIPVESFDDDVKAVTYHMAKVEKRPDGKWQTSIVFDI</sequence>
<keyword evidence="4" id="KW-0106">Calcium</keyword>
<evidence type="ECO:0000256" key="3">
    <source>
        <dbReference type="ARBA" id="ARBA00022723"/>
    </source>
</evidence>
<keyword evidence="2" id="KW-0819">tRNA processing</keyword>
<keyword evidence="3" id="KW-0479">Metal-binding</keyword>
<keyword evidence="7" id="KW-1185">Reference proteome</keyword>
<dbReference type="Pfam" id="PF01951">
    <property type="entry name" value="Archease"/>
    <property type="match status" value="1"/>
</dbReference>
<dbReference type="PANTHER" id="PTHR12682:SF11">
    <property type="entry name" value="PROTEIN ARCHEASE"/>
    <property type="match status" value="1"/>
</dbReference>
<dbReference type="RefSeq" id="WP_176767579.1">
    <property type="nucleotide sequence ID" value="NZ_FNHH01000002.1"/>
</dbReference>
<name>A0A1G9MK99_9SPHI</name>
<accession>A0A1G9MK99</accession>
<dbReference type="Proteomes" id="UP000199226">
    <property type="component" value="Unassembled WGS sequence"/>
</dbReference>
<organism evidence="6 7">
    <name type="scientific">Daejeonella rubra</name>
    <dbReference type="NCBI Taxonomy" id="990371"/>
    <lineage>
        <taxon>Bacteria</taxon>
        <taxon>Pseudomonadati</taxon>
        <taxon>Bacteroidota</taxon>
        <taxon>Sphingobacteriia</taxon>
        <taxon>Sphingobacteriales</taxon>
        <taxon>Sphingobacteriaceae</taxon>
        <taxon>Daejeonella</taxon>
    </lineage>
</organism>